<feature type="non-terminal residue" evidence="8">
    <location>
        <position position="1"/>
    </location>
</feature>
<feature type="compositionally biased region" description="Low complexity" evidence="6">
    <location>
        <begin position="239"/>
        <end position="260"/>
    </location>
</feature>
<feature type="compositionally biased region" description="Polar residues" evidence="6">
    <location>
        <begin position="305"/>
        <end position="315"/>
    </location>
</feature>
<evidence type="ECO:0000256" key="1">
    <source>
        <dbReference type="ARBA" id="ARBA00022737"/>
    </source>
</evidence>
<evidence type="ECO:0000313" key="8">
    <source>
        <dbReference type="EMBL" id="GMS96672.1"/>
    </source>
</evidence>
<dbReference type="AlphaFoldDB" id="A0AAV5TQJ4"/>
<gene>
    <name evidence="8" type="ORF">PENTCL1PPCAC_18847</name>
</gene>
<comment type="similarity">
    <text evidence="3">Belongs to the RPAP3 family.</text>
</comment>
<dbReference type="InterPro" id="IPR025986">
    <property type="entry name" value="RPAP3-like_C"/>
</dbReference>
<dbReference type="InterPro" id="IPR019734">
    <property type="entry name" value="TPR_rpt"/>
</dbReference>
<dbReference type="GO" id="GO:0101031">
    <property type="term" value="C:protein folding chaperone complex"/>
    <property type="evidence" value="ECO:0007669"/>
    <property type="project" value="TreeGrafter"/>
</dbReference>
<evidence type="ECO:0000256" key="6">
    <source>
        <dbReference type="SAM" id="MobiDB-lite"/>
    </source>
</evidence>
<organism evidence="8 9">
    <name type="scientific">Pristionchus entomophagus</name>
    <dbReference type="NCBI Taxonomy" id="358040"/>
    <lineage>
        <taxon>Eukaryota</taxon>
        <taxon>Metazoa</taxon>
        <taxon>Ecdysozoa</taxon>
        <taxon>Nematoda</taxon>
        <taxon>Chromadorea</taxon>
        <taxon>Rhabditida</taxon>
        <taxon>Rhabditina</taxon>
        <taxon>Diplogasteromorpha</taxon>
        <taxon>Diplogasteroidea</taxon>
        <taxon>Neodiplogasteridae</taxon>
        <taxon>Pristionchus</taxon>
    </lineage>
</organism>
<evidence type="ECO:0000256" key="4">
    <source>
        <dbReference type="ARBA" id="ARBA00040133"/>
    </source>
</evidence>
<protein>
    <recommendedName>
        <fullName evidence="4">RNA polymerase II-associated protein 3</fullName>
    </recommendedName>
</protein>
<keyword evidence="1" id="KW-0677">Repeat</keyword>
<accession>A0AAV5TQJ4</accession>
<evidence type="ECO:0000256" key="3">
    <source>
        <dbReference type="ARBA" id="ARBA00038275"/>
    </source>
</evidence>
<feature type="compositionally biased region" description="Acidic residues" evidence="6">
    <location>
        <begin position="352"/>
        <end position="364"/>
    </location>
</feature>
<dbReference type="PANTHER" id="PTHR46423">
    <property type="entry name" value="RNA POLYMERASE II-ASSOCIATED PROTEIN 3"/>
    <property type="match status" value="1"/>
</dbReference>
<evidence type="ECO:0000256" key="5">
    <source>
        <dbReference type="PROSITE-ProRule" id="PRU00339"/>
    </source>
</evidence>
<evidence type="ECO:0000259" key="7">
    <source>
        <dbReference type="Pfam" id="PF13877"/>
    </source>
</evidence>
<feature type="domain" description="RNA-polymerase II-associated protein 3-like C-terminal" evidence="7">
    <location>
        <begin position="429"/>
        <end position="517"/>
    </location>
</feature>
<evidence type="ECO:0000313" key="9">
    <source>
        <dbReference type="Proteomes" id="UP001432027"/>
    </source>
</evidence>
<evidence type="ECO:0000256" key="2">
    <source>
        <dbReference type="ARBA" id="ARBA00022803"/>
    </source>
</evidence>
<sequence>AMTDPEGIAATALRLKDEGNVAYKENKYHKAIKLYTESLKLEKSHIVYGNRAQSYMNIEQFELALRDLNEAVVMNPKFTKNTNRRSKVLAHLGMYADARLDNETSLRYSPKDKSALAEALGLKGKENARYMAVKQWNSGEEFEEDEMISIPIADLDLASPIPTTVPQPVIEDTVSPPTDTVPAADVDTTAEEDAVAPAELAPVEDTVSTEEKKEEEIVEATASEEVIVPSETVVVAPTSVTTVRPTSPTKSTASTTVSPSDDATFVSAPEPDRTASRASWMDVKDESFSSISDLHSSIGGKSEDGYTTSPTSPNDTVDDEENEDKRGDEEGARKDSSSDSSSTSTVPSEAEVTNEESTVVEEDTVVDKKEDTVSEKNEEEEEVATVFKKNEEPTVFENKSEPTEVIVVEEKEDTVVTTPIVIPPPATKYLDFVDHFDRLKHHPEAFGKYFLTIDPSSLFPIFSNLIQLDHVTAIIDGLTSTANQDMADLALISSVLHSVSLLPRFDLVVLFMKDADRAKAISLIDLLPSTAKTAQIRQNFV</sequence>
<dbReference type="EMBL" id="BTSX01000004">
    <property type="protein sequence ID" value="GMS96672.1"/>
    <property type="molecule type" value="Genomic_DNA"/>
</dbReference>
<reference evidence="8" key="1">
    <citation type="submission" date="2023-10" db="EMBL/GenBank/DDBJ databases">
        <title>Genome assembly of Pristionchus species.</title>
        <authorList>
            <person name="Yoshida K."/>
            <person name="Sommer R.J."/>
        </authorList>
    </citation>
    <scope>NUCLEOTIDE SEQUENCE</scope>
    <source>
        <strain evidence="8">RS0144</strain>
    </source>
</reference>
<feature type="compositionally biased region" description="Low complexity" evidence="6">
    <location>
        <begin position="288"/>
        <end position="297"/>
    </location>
</feature>
<dbReference type="PROSITE" id="PS50005">
    <property type="entry name" value="TPR"/>
    <property type="match status" value="1"/>
</dbReference>
<keyword evidence="2 5" id="KW-0802">TPR repeat</keyword>
<keyword evidence="9" id="KW-1185">Reference proteome</keyword>
<dbReference type="Proteomes" id="UP001432027">
    <property type="component" value="Unassembled WGS sequence"/>
</dbReference>
<dbReference type="Gene3D" id="1.25.40.10">
    <property type="entry name" value="Tetratricopeptide repeat domain"/>
    <property type="match status" value="1"/>
</dbReference>
<feature type="compositionally biased region" description="Basic and acidic residues" evidence="6">
    <location>
        <begin position="365"/>
        <end position="376"/>
    </location>
</feature>
<dbReference type="InterPro" id="IPR051966">
    <property type="entry name" value="RPAP3"/>
</dbReference>
<dbReference type="Pfam" id="PF13877">
    <property type="entry name" value="RPAP3_C"/>
    <property type="match status" value="1"/>
</dbReference>
<proteinExistence type="inferred from homology"/>
<feature type="region of interest" description="Disordered" evidence="6">
    <location>
        <begin position="239"/>
        <end position="382"/>
    </location>
</feature>
<feature type="repeat" description="TPR" evidence="5">
    <location>
        <begin position="12"/>
        <end position="45"/>
    </location>
</feature>
<dbReference type="SMART" id="SM00028">
    <property type="entry name" value="TPR"/>
    <property type="match status" value="2"/>
</dbReference>
<feature type="compositionally biased region" description="Basic and acidic residues" evidence="6">
    <location>
        <begin position="323"/>
        <end position="337"/>
    </location>
</feature>
<dbReference type="InterPro" id="IPR011990">
    <property type="entry name" value="TPR-like_helical_dom_sf"/>
</dbReference>
<comment type="caution">
    <text evidence="8">The sequence shown here is derived from an EMBL/GenBank/DDBJ whole genome shotgun (WGS) entry which is preliminary data.</text>
</comment>
<dbReference type="SUPFAM" id="SSF48452">
    <property type="entry name" value="TPR-like"/>
    <property type="match status" value="1"/>
</dbReference>
<name>A0AAV5TQJ4_9BILA</name>
<dbReference type="PANTHER" id="PTHR46423:SF1">
    <property type="entry name" value="RNA POLYMERASE II-ASSOCIATED PROTEIN 3"/>
    <property type="match status" value="1"/>
</dbReference>